<protein>
    <submittedName>
        <fullName evidence="1">Uncharacterized protein</fullName>
    </submittedName>
</protein>
<name>A0ABD7L4A2_9BURK</name>
<dbReference type="Proteomes" id="UP000196218">
    <property type="component" value="Unassembled WGS sequence"/>
</dbReference>
<dbReference type="KEGG" id="bmk:DM80_1744"/>
<comment type="caution">
    <text evidence="1">The sequence shown here is derived from an EMBL/GenBank/DDBJ whole genome shotgun (WGS) entry which is preliminary data.</text>
</comment>
<evidence type="ECO:0000313" key="1">
    <source>
        <dbReference type="EMBL" id="SAJ93528.1"/>
    </source>
</evidence>
<dbReference type="EMBL" id="FKJW01000002">
    <property type="protein sequence ID" value="SAJ93528.1"/>
    <property type="molecule type" value="Genomic_DNA"/>
</dbReference>
<evidence type="ECO:0000313" key="2">
    <source>
        <dbReference type="Proteomes" id="UP000196218"/>
    </source>
</evidence>
<proteinExistence type="predicted"/>
<reference evidence="1 2" key="1">
    <citation type="submission" date="2016-04" db="EMBL/GenBank/DDBJ databases">
        <authorList>
            <person name="Peeters C."/>
        </authorList>
    </citation>
    <scope>NUCLEOTIDE SEQUENCE [LARGE SCALE GENOMIC DNA]</scope>
    <source>
        <strain evidence="1">LMG 29311</strain>
    </source>
</reference>
<sequence length="31" mass="3461">MQLLISADLINRIHQADAPNVLARYLIVVSI</sequence>
<gene>
    <name evidence="1" type="ORF">UA18_00461</name>
</gene>
<dbReference type="AlphaFoldDB" id="A0ABD7L4A2"/>
<organism evidence="1 2">
    <name type="scientific">Burkholderia multivorans</name>
    <dbReference type="NCBI Taxonomy" id="87883"/>
    <lineage>
        <taxon>Bacteria</taxon>
        <taxon>Pseudomonadati</taxon>
        <taxon>Pseudomonadota</taxon>
        <taxon>Betaproteobacteria</taxon>
        <taxon>Burkholderiales</taxon>
        <taxon>Burkholderiaceae</taxon>
        <taxon>Burkholderia</taxon>
        <taxon>Burkholderia cepacia complex</taxon>
    </lineage>
</organism>
<accession>A0ABD7L4A2</accession>